<sequence>MLLKLKSSKINSASLEKLTVPRLPDSLQFLNIRIFKDVRLLIKANEELPFTISPIHKFVNLVRLDKLFGIGPSKEFPWNALHVHTLRKKKGDAKSF</sequence>
<accession>A0A0A9DAI8</accession>
<reference evidence="1" key="1">
    <citation type="submission" date="2014-09" db="EMBL/GenBank/DDBJ databases">
        <authorList>
            <person name="Magalhaes I.L.F."/>
            <person name="Oliveira U."/>
            <person name="Santos F.R."/>
            <person name="Vidigal T.H.D.A."/>
            <person name="Brescovit A.D."/>
            <person name="Santos A.J."/>
        </authorList>
    </citation>
    <scope>NUCLEOTIDE SEQUENCE</scope>
    <source>
        <tissue evidence="1">Shoot tissue taken approximately 20 cm above the soil surface</tissue>
    </source>
</reference>
<organism evidence="1">
    <name type="scientific">Arundo donax</name>
    <name type="common">Giant reed</name>
    <name type="synonym">Donax arundinaceus</name>
    <dbReference type="NCBI Taxonomy" id="35708"/>
    <lineage>
        <taxon>Eukaryota</taxon>
        <taxon>Viridiplantae</taxon>
        <taxon>Streptophyta</taxon>
        <taxon>Embryophyta</taxon>
        <taxon>Tracheophyta</taxon>
        <taxon>Spermatophyta</taxon>
        <taxon>Magnoliopsida</taxon>
        <taxon>Liliopsida</taxon>
        <taxon>Poales</taxon>
        <taxon>Poaceae</taxon>
        <taxon>PACMAD clade</taxon>
        <taxon>Arundinoideae</taxon>
        <taxon>Arundineae</taxon>
        <taxon>Arundo</taxon>
    </lineage>
</organism>
<proteinExistence type="predicted"/>
<dbReference type="EMBL" id="GBRH01217123">
    <property type="protein sequence ID" value="JAD80772.1"/>
    <property type="molecule type" value="Transcribed_RNA"/>
</dbReference>
<name>A0A0A9DAI8_ARUDO</name>
<dbReference type="AlphaFoldDB" id="A0A0A9DAI8"/>
<protein>
    <submittedName>
        <fullName evidence="1">Uncharacterized protein</fullName>
    </submittedName>
</protein>
<evidence type="ECO:0000313" key="1">
    <source>
        <dbReference type="EMBL" id="JAD80772.1"/>
    </source>
</evidence>
<reference evidence="1" key="2">
    <citation type="journal article" date="2015" name="Data Brief">
        <title>Shoot transcriptome of the giant reed, Arundo donax.</title>
        <authorList>
            <person name="Barrero R.A."/>
            <person name="Guerrero F.D."/>
            <person name="Moolhuijzen P."/>
            <person name="Goolsby J.A."/>
            <person name="Tidwell J."/>
            <person name="Bellgard S.E."/>
            <person name="Bellgard M.I."/>
        </authorList>
    </citation>
    <scope>NUCLEOTIDE SEQUENCE</scope>
    <source>
        <tissue evidence="1">Shoot tissue taken approximately 20 cm above the soil surface</tissue>
    </source>
</reference>